<keyword evidence="7" id="KW-0067">ATP-binding</keyword>
<keyword evidence="8" id="KW-0289">Folate biosynthesis</keyword>
<dbReference type="Pfam" id="PF01288">
    <property type="entry name" value="HPPK"/>
    <property type="match status" value="1"/>
</dbReference>
<dbReference type="NCBIfam" id="TIGR01498">
    <property type="entry name" value="folK"/>
    <property type="match status" value="1"/>
</dbReference>
<dbReference type="Gene3D" id="3.30.70.560">
    <property type="entry name" value="7,8-Dihydro-6-hydroxymethylpterin-pyrophosphokinase HPPK"/>
    <property type="match status" value="1"/>
</dbReference>
<reference evidence="11 12" key="1">
    <citation type="submission" date="2019-10" db="EMBL/GenBank/DDBJ databases">
        <title>Draft Genome Assembly of Rhodococcus zopfii DSM44189.</title>
        <authorList>
            <person name="Sutton J.M."/>
            <person name="Akob D.M."/>
            <person name="Bushman T.J."/>
        </authorList>
    </citation>
    <scope>NUCLEOTIDE SEQUENCE [LARGE SCALE GENOMIC DNA]</scope>
    <source>
        <strain evidence="11 12">DSM 44189</strain>
    </source>
</reference>
<keyword evidence="4 11" id="KW-0808">Transferase</keyword>
<dbReference type="InterPro" id="IPR035907">
    <property type="entry name" value="Hppk_sf"/>
</dbReference>
<feature type="compositionally biased region" description="Basic and acidic residues" evidence="9">
    <location>
        <begin position="160"/>
        <end position="176"/>
    </location>
</feature>
<sequence length="187" mass="20592">MSRAVLSIGSNLGDRLGHLRSVTEALGDRIVAVSPVYTTAPWGEVDQQDFLNAVVVADDPALDSSGWLRLGQQLEAAADRVRVQRWGPRSLDVDVVTCDEIVSDDPELTLPHPRAHQRAFVLVPWLDVAPDAALTVDGERRPLVDWLADLDDAERVGVQRTDLRLTDDPGHRDPGHWDPGQQGENRC</sequence>
<accession>A0ABU3WTI0</accession>
<evidence type="ECO:0000256" key="4">
    <source>
        <dbReference type="ARBA" id="ARBA00022679"/>
    </source>
</evidence>
<dbReference type="EMBL" id="WBMO01000001">
    <property type="protein sequence ID" value="MDV2477022.1"/>
    <property type="molecule type" value="Genomic_DNA"/>
</dbReference>
<evidence type="ECO:0000313" key="12">
    <source>
        <dbReference type="Proteomes" id="UP001275440"/>
    </source>
</evidence>
<dbReference type="Proteomes" id="UP001275440">
    <property type="component" value="Unassembled WGS sequence"/>
</dbReference>
<name>A0ABU3WTI0_9NOCA</name>
<feature type="domain" description="7,8-dihydro-6-hydroxymethylpterin-pyrophosphokinase" evidence="10">
    <location>
        <begin position="85"/>
        <end position="96"/>
    </location>
</feature>
<dbReference type="PROSITE" id="PS00794">
    <property type="entry name" value="HPPK"/>
    <property type="match status" value="1"/>
</dbReference>
<evidence type="ECO:0000256" key="1">
    <source>
        <dbReference type="ARBA" id="ARBA00000198"/>
    </source>
</evidence>
<comment type="pathway">
    <text evidence="2">Cofactor biosynthesis; tetrahydrofolate biosynthesis; 2-amino-4-hydroxy-6-hydroxymethyl-7,8-dihydropteridine diphosphate from 7,8-dihydroneopterin triphosphate: step 4/4.</text>
</comment>
<gene>
    <name evidence="11" type="primary">folK</name>
    <name evidence="11" type="ORF">F8M49_19885</name>
</gene>
<comment type="caution">
    <text evidence="11">The sequence shown here is derived from an EMBL/GenBank/DDBJ whole genome shotgun (WGS) entry which is preliminary data.</text>
</comment>
<evidence type="ECO:0000259" key="10">
    <source>
        <dbReference type="PROSITE" id="PS00794"/>
    </source>
</evidence>
<keyword evidence="6" id="KW-0418">Kinase</keyword>
<comment type="catalytic activity">
    <reaction evidence="1">
        <text>6-hydroxymethyl-7,8-dihydropterin + ATP = (7,8-dihydropterin-6-yl)methyl diphosphate + AMP + H(+)</text>
        <dbReference type="Rhea" id="RHEA:11412"/>
        <dbReference type="ChEBI" id="CHEBI:15378"/>
        <dbReference type="ChEBI" id="CHEBI:30616"/>
        <dbReference type="ChEBI" id="CHEBI:44841"/>
        <dbReference type="ChEBI" id="CHEBI:72950"/>
        <dbReference type="ChEBI" id="CHEBI:456215"/>
        <dbReference type="EC" id="2.7.6.3"/>
    </reaction>
</comment>
<dbReference type="SUPFAM" id="SSF55083">
    <property type="entry name" value="6-hydroxymethyl-7,8-dihydropterin pyrophosphokinase, HPPK"/>
    <property type="match status" value="1"/>
</dbReference>
<evidence type="ECO:0000256" key="3">
    <source>
        <dbReference type="ARBA" id="ARBA00013253"/>
    </source>
</evidence>
<dbReference type="PANTHER" id="PTHR43071:SF1">
    <property type="entry name" value="2-AMINO-4-HYDROXY-6-HYDROXYMETHYLDIHYDROPTERIDINE PYROPHOSPHOKINASE"/>
    <property type="match status" value="1"/>
</dbReference>
<evidence type="ECO:0000256" key="6">
    <source>
        <dbReference type="ARBA" id="ARBA00022777"/>
    </source>
</evidence>
<dbReference type="GO" id="GO:0003848">
    <property type="term" value="F:2-amino-4-hydroxy-6-hydroxymethyldihydropteridine diphosphokinase activity"/>
    <property type="evidence" value="ECO:0007669"/>
    <property type="project" value="UniProtKB-EC"/>
</dbReference>
<dbReference type="EC" id="2.7.6.3" evidence="3"/>
<keyword evidence="12" id="KW-1185">Reference proteome</keyword>
<dbReference type="InterPro" id="IPR000550">
    <property type="entry name" value="Hppk"/>
</dbReference>
<dbReference type="CDD" id="cd00483">
    <property type="entry name" value="HPPK"/>
    <property type="match status" value="1"/>
</dbReference>
<keyword evidence="5" id="KW-0547">Nucleotide-binding</keyword>
<evidence type="ECO:0000256" key="7">
    <source>
        <dbReference type="ARBA" id="ARBA00022840"/>
    </source>
</evidence>
<dbReference type="PANTHER" id="PTHR43071">
    <property type="entry name" value="2-AMINO-4-HYDROXY-6-HYDROXYMETHYLDIHYDROPTERIDINE PYROPHOSPHOKINASE"/>
    <property type="match status" value="1"/>
</dbReference>
<feature type="region of interest" description="Disordered" evidence="9">
    <location>
        <begin position="160"/>
        <end position="187"/>
    </location>
</feature>
<evidence type="ECO:0000256" key="9">
    <source>
        <dbReference type="SAM" id="MobiDB-lite"/>
    </source>
</evidence>
<evidence type="ECO:0000256" key="8">
    <source>
        <dbReference type="ARBA" id="ARBA00022909"/>
    </source>
</evidence>
<organism evidence="11 12">
    <name type="scientific">Rhodococcus zopfii</name>
    <dbReference type="NCBI Taxonomy" id="43772"/>
    <lineage>
        <taxon>Bacteria</taxon>
        <taxon>Bacillati</taxon>
        <taxon>Actinomycetota</taxon>
        <taxon>Actinomycetes</taxon>
        <taxon>Mycobacteriales</taxon>
        <taxon>Nocardiaceae</taxon>
        <taxon>Rhodococcus</taxon>
    </lineage>
</organism>
<evidence type="ECO:0000313" key="11">
    <source>
        <dbReference type="EMBL" id="MDV2477022.1"/>
    </source>
</evidence>
<evidence type="ECO:0000256" key="2">
    <source>
        <dbReference type="ARBA" id="ARBA00005051"/>
    </source>
</evidence>
<proteinExistence type="predicted"/>
<evidence type="ECO:0000256" key="5">
    <source>
        <dbReference type="ARBA" id="ARBA00022741"/>
    </source>
</evidence>
<protein>
    <recommendedName>
        <fullName evidence="3">2-amino-4-hydroxy-6-hydroxymethyldihydropteridine diphosphokinase</fullName>
        <ecNumber evidence="3">2.7.6.3</ecNumber>
    </recommendedName>
</protein>